<dbReference type="PANTHER" id="PTHR42748">
    <property type="entry name" value="NITROGEN METABOLITE REPRESSION PROTEIN NMRA FAMILY MEMBER"/>
    <property type="match status" value="1"/>
</dbReference>
<dbReference type="PANTHER" id="PTHR42748:SF31">
    <property type="entry name" value="NMRA-LIKE DOMAIN-CONTAINING PROTEIN-RELATED"/>
    <property type="match status" value="1"/>
</dbReference>
<dbReference type="GO" id="GO:0005634">
    <property type="term" value="C:nucleus"/>
    <property type="evidence" value="ECO:0007669"/>
    <property type="project" value="TreeGrafter"/>
</dbReference>
<evidence type="ECO:0000313" key="5">
    <source>
        <dbReference type="Proteomes" id="UP000193986"/>
    </source>
</evidence>
<sequence>MSKIVVILGATGKQGGSVINSILSDPTAKPHFSLRAITRDTSKPAAKALADRGVEMVAADLDHKDSLIKAFQGAYAVFAVTDYWNTLSKDVEIQQGKNIADAAKTTGVEHFIFSTLINATKATGGKLSGIEHFDSKATVTDYVISLGLPATFWLPGYYMSNLPGQGLRKDESTGKYVLSTPNKPESKFPLIDIVNDTGKFIKAILLDREGTLGKHILGASGYYSPQQIIDGFAKVFPKDGEGIKFVTVPDDAYKNALLSNGMPDRVAEEILQNMHLLNDDYGYYSKEPLEESIKIVKEPLVSWEEFLKNTPAFKDLK</sequence>
<evidence type="ECO:0000256" key="2">
    <source>
        <dbReference type="ARBA" id="ARBA00022857"/>
    </source>
</evidence>
<dbReference type="InterPro" id="IPR051164">
    <property type="entry name" value="NmrA-like_oxidored"/>
</dbReference>
<evidence type="ECO:0000313" key="4">
    <source>
        <dbReference type="EMBL" id="ORY30795.1"/>
    </source>
</evidence>
<comment type="similarity">
    <text evidence="1">Belongs to the NmrA-type oxidoreductase family.</text>
</comment>
<comment type="caution">
    <text evidence="4">The sequence shown here is derived from an EMBL/GenBank/DDBJ whole genome shotgun (WGS) entry which is preliminary data.</text>
</comment>
<name>A0A1Y2B9N3_9TREE</name>
<organism evidence="4 5">
    <name type="scientific">Naematelia encephala</name>
    <dbReference type="NCBI Taxonomy" id="71784"/>
    <lineage>
        <taxon>Eukaryota</taxon>
        <taxon>Fungi</taxon>
        <taxon>Dikarya</taxon>
        <taxon>Basidiomycota</taxon>
        <taxon>Agaricomycotina</taxon>
        <taxon>Tremellomycetes</taxon>
        <taxon>Tremellales</taxon>
        <taxon>Naemateliaceae</taxon>
        <taxon>Naematelia</taxon>
    </lineage>
</organism>
<protein>
    <submittedName>
        <fullName evidence="4">Hscarg protein</fullName>
    </submittedName>
</protein>
<evidence type="ECO:0000259" key="3">
    <source>
        <dbReference type="Pfam" id="PF05368"/>
    </source>
</evidence>
<dbReference type="Gene3D" id="3.40.50.720">
    <property type="entry name" value="NAD(P)-binding Rossmann-like Domain"/>
    <property type="match status" value="1"/>
</dbReference>
<proteinExistence type="inferred from homology"/>
<dbReference type="Gene3D" id="3.90.25.10">
    <property type="entry name" value="UDP-galactose 4-epimerase, domain 1"/>
    <property type="match status" value="1"/>
</dbReference>
<dbReference type="CDD" id="cd05251">
    <property type="entry name" value="NmrA_like_SDR_a"/>
    <property type="match status" value="1"/>
</dbReference>
<evidence type="ECO:0000256" key="1">
    <source>
        <dbReference type="ARBA" id="ARBA00006328"/>
    </source>
</evidence>
<dbReference type="SUPFAM" id="SSF51735">
    <property type="entry name" value="NAD(P)-binding Rossmann-fold domains"/>
    <property type="match status" value="1"/>
</dbReference>
<dbReference type="OrthoDB" id="300709at2759"/>
<dbReference type="Pfam" id="PF05368">
    <property type="entry name" value="NmrA"/>
    <property type="match status" value="1"/>
</dbReference>
<dbReference type="EMBL" id="MCFC01000018">
    <property type="protein sequence ID" value="ORY30795.1"/>
    <property type="molecule type" value="Genomic_DNA"/>
</dbReference>
<dbReference type="Proteomes" id="UP000193986">
    <property type="component" value="Unassembled WGS sequence"/>
</dbReference>
<gene>
    <name evidence="4" type="ORF">BCR39DRAFT_480597</name>
</gene>
<dbReference type="AlphaFoldDB" id="A0A1Y2B9N3"/>
<accession>A0A1Y2B9N3</accession>
<keyword evidence="2" id="KW-0521">NADP</keyword>
<dbReference type="InParanoid" id="A0A1Y2B9N3"/>
<feature type="domain" description="NmrA-like" evidence="3">
    <location>
        <begin position="2"/>
        <end position="307"/>
    </location>
</feature>
<reference evidence="4 5" key="1">
    <citation type="submission" date="2016-07" db="EMBL/GenBank/DDBJ databases">
        <title>Pervasive Adenine N6-methylation of Active Genes in Fungi.</title>
        <authorList>
            <consortium name="DOE Joint Genome Institute"/>
            <person name="Mondo S.J."/>
            <person name="Dannebaum R.O."/>
            <person name="Kuo R.C."/>
            <person name="Labutti K."/>
            <person name="Haridas S."/>
            <person name="Kuo A."/>
            <person name="Salamov A."/>
            <person name="Ahrendt S.R."/>
            <person name="Lipzen A."/>
            <person name="Sullivan W."/>
            <person name="Andreopoulos W.B."/>
            <person name="Clum A."/>
            <person name="Lindquist E."/>
            <person name="Daum C."/>
            <person name="Ramamoorthy G.K."/>
            <person name="Gryganskyi A."/>
            <person name="Culley D."/>
            <person name="Magnuson J.K."/>
            <person name="James T.Y."/>
            <person name="O'Malley M.A."/>
            <person name="Stajich J.E."/>
            <person name="Spatafora J.W."/>
            <person name="Visel A."/>
            <person name="Grigoriev I.V."/>
        </authorList>
    </citation>
    <scope>NUCLEOTIDE SEQUENCE [LARGE SCALE GENOMIC DNA]</scope>
    <source>
        <strain evidence="4 5">68-887.2</strain>
    </source>
</reference>
<keyword evidence="5" id="KW-1185">Reference proteome</keyword>
<dbReference type="InterPro" id="IPR036291">
    <property type="entry name" value="NAD(P)-bd_dom_sf"/>
</dbReference>
<dbReference type="STRING" id="71784.A0A1Y2B9N3"/>
<dbReference type="InterPro" id="IPR008030">
    <property type="entry name" value="NmrA-like"/>
</dbReference>